<organism evidence="2 3">
    <name type="scientific">Porphyromonas pasteri</name>
    <dbReference type="NCBI Taxonomy" id="1583331"/>
    <lineage>
        <taxon>Bacteria</taxon>
        <taxon>Pseudomonadati</taxon>
        <taxon>Bacteroidota</taxon>
        <taxon>Bacteroidia</taxon>
        <taxon>Bacteroidales</taxon>
        <taxon>Porphyromonadaceae</taxon>
        <taxon>Porphyromonas</taxon>
    </lineage>
</organism>
<sequence length="397" mass="43045">MSPLSNVMTCMMKKLLLAVQLLLALTLTSCGNEDAPLTRQHASVMTTSGERIKLSVGFDNGEGSKARAMMVSSGLSDFIPQDEKGSDSFGEYPYLRWRPMRKETSKAVFTGEATEPVTLVFYHGSAAYPVAAQIKIKNVGGRYRGDIEAEIPAALSGVTRSSIEVAGVLGATSVNATTGKVTVSAPPAVLEGEAMQNLPMYFPKTALSTSSDVISGIQFKFLGVLVLIPTYATNTTYAFTPEVFTFGTSRFSESEVEVDLSAGGAPKLTRTANSTYIHPLRETVMGGTKVKEKMHVLYVYPMDLGVITPVFPTIYGTYYPMVGNQYDKAQAKKFVIPRLSNINIQQFPQGGRAVVYDMSMIYFNGNNGNGSFIGDNSGTVYSVFSGRAVDFNRRRGW</sequence>
<evidence type="ECO:0000313" key="3">
    <source>
        <dbReference type="Proteomes" id="UP000653477"/>
    </source>
</evidence>
<name>A0ABQ2H879_9PORP</name>
<reference evidence="3" key="1">
    <citation type="journal article" date="2019" name="Int. J. Syst. Evol. Microbiol.">
        <title>The Global Catalogue of Microorganisms (GCM) 10K type strain sequencing project: providing services to taxonomists for standard genome sequencing and annotation.</title>
        <authorList>
            <consortium name="The Broad Institute Genomics Platform"/>
            <consortium name="The Broad Institute Genome Sequencing Center for Infectious Disease"/>
            <person name="Wu L."/>
            <person name="Ma J."/>
        </authorList>
    </citation>
    <scope>NUCLEOTIDE SEQUENCE [LARGE SCALE GENOMIC DNA]</scope>
    <source>
        <strain evidence="3">JCM 30531</strain>
    </source>
</reference>
<feature type="chain" id="PRO_5046967364" description="Fimbrillin family protein" evidence="1">
    <location>
        <begin position="32"/>
        <end position="397"/>
    </location>
</feature>
<accession>A0ABQ2H879</accession>
<dbReference type="EMBL" id="BMPU01000002">
    <property type="protein sequence ID" value="GGM53048.1"/>
    <property type="molecule type" value="Genomic_DNA"/>
</dbReference>
<dbReference type="Proteomes" id="UP000653477">
    <property type="component" value="Unassembled WGS sequence"/>
</dbReference>
<protein>
    <recommendedName>
        <fullName evidence="4">Fimbrillin family protein</fullName>
    </recommendedName>
</protein>
<gene>
    <name evidence="2" type="ORF">GCM10007088_09690</name>
</gene>
<evidence type="ECO:0000313" key="2">
    <source>
        <dbReference type="EMBL" id="GGM53048.1"/>
    </source>
</evidence>
<proteinExistence type="predicted"/>
<evidence type="ECO:0008006" key="4">
    <source>
        <dbReference type="Google" id="ProtNLM"/>
    </source>
</evidence>
<keyword evidence="1" id="KW-0732">Signal</keyword>
<comment type="caution">
    <text evidence="2">The sequence shown here is derived from an EMBL/GenBank/DDBJ whole genome shotgun (WGS) entry which is preliminary data.</text>
</comment>
<evidence type="ECO:0000256" key="1">
    <source>
        <dbReference type="SAM" id="SignalP"/>
    </source>
</evidence>
<feature type="signal peptide" evidence="1">
    <location>
        <begin position="1"/>
        <end position="31"/>
    </location>
</feature>
<keyword evidence="3" id="KW-1185">Reference proteome</keyword>